<evidence type="ECO:0000313" key="2">
    <source>
        <dbReference type="Ensembl" id="ENSPPYP00000017064.2"/>
    </source>
</evidence>
<feature type="region of interest" description="Disordered" evidence="1">
    <location>
        <begin position="241"/>
        <end position="274"/>
    </location>
</feature>
<proteinExistence type="predicted"/>
<dbReference type="InterPro" id="IPR026245">
    <property type="entry name" value="FRG2"/>
</dbReference>
<organism evidence="2 3">
    <name type="scientific">Pongo abelii</name>
    <name type="common">Sumatran orangutan</name>
    <name type="synonym">Pongo pygmaeus abelii</name>
    <dbReference type="NCBI Taxonomy" id="9601"/>
    <lineage>
        <taxon>Eukaryota</taxon>
        <taxon>Metazoa</taxon>
        <taxon>Chordata</taxon>
        <taxon>Craniata</taxon>
        <taxon>Vertebrata</taxon>
        <taxon>Euteleostomi</taxon>
        <taxon>Mammalia</taxon>
        <taxon>Eutheria</taxon>
        <taxon>Euarchontoglires</taxon>
        <taxon>Primates</taxon>
        <taxon>Haplorrhini</taxon>
        <taxon>Catarrhini</taxon>
        <taxon>Hominidae</taxon>
        <taxon>Pongo</taxon>
    </lineage>
</organism>
<dbReference type="eggNOG" id="ENOG502SNAQ">
    <property type="taxonomic scope" value="Eukaryota"/>
</dbReference>
<dbReference type="GeneTree" id="ENSGT00530000064266"/>
<sequence length="274" mass="30334">MGKGNEDTDLHCSSIQCSTDQPPFQQISFTEKGSDEKKPFKGKGKTAPSHSSEKHKQKQGPEPNPNEEENTEETKHSLIVPTEPESSSYQGNCRKRKISFKESCQDRAGVQLDVEKKKSKSSTAVHNSEIQESCDVHYRGHSRACTGCSKWHRSRALEVQSSSLRKSLVISVRAMSEAIYQDIAQVWAQQVHSPLTWEQLTLLPQLRGPLCAQVQTFYSMATQAAYVFPVEGLLVPATLPGPGDSALDREAHPFPGQERTEPVSGSDEPEMEAP</sequence>
<dbReference type="AlphaFoldDB" id="H2PEZ3"/>
<keyword evidence="3" id="KW-1185">Reference proteome</keyword>
<reference evidence="2" key="2">
    <citation type="submission" date="2025-08" db="UniProtKB">
        <authorList>
            <consortium name="Ensembl"/>
        </authorList>
    </citation>
    <scope>IDENTIFICATION</scope>
</reference>
<feature type="compositionally biased region" description="Polar residues" evidence="1">
    <location>
        <begin position="11"/>
        <end position="31"/>
    </location>
</feature>
<dbReference type="PANTHER" id="PTHR31883:SF1">
    <property type="entry name" value="PROTEIN FRG2-LIKE-2"/>
    <property type="match status" value="1"/>
</dbReference>
<accession>H2PEZ3</accession>
<dbReference type="OMA" id="DIAQVWA"/>
<reference evidence="2 3" key="1">
    <citation type="submission" date="2008-02" db="EMBL/GenBank/DDBJ databases">
        <title>A 6x draft sequence assembly of the Pongo pygmaeus abelii genome.</title>
        <authorList>
            <person name="Wilson R.K."/>
            <person name="Mardis E."/>
        </authorList>
    </citation>
    <scope>NUCLEOTIDE SEQUENCE [LARGE SCALE GENOMIC DNA]</scope>
</reference>
<evidence type="ECO:0000256" key="1">
    <source>
        <dbReference type="SAM" id="MobiDB-lite"/>
    </source>
</evidence>
<dbReference type="Ensembl" id="ENSPPYT00000017757.2">
    <property type="protein sequence ID" value="ENSPPYP00000017064.2"/>
    <property type="gene ID" value="ENSPPYG00000040768.1"/>
</dbReference>
<feature type="region of interest" description="Disordered" evidence="1">
    <location>
        <begin position="1"/>
        <end position="92"/>
    </location>
</feature>
<dbReference type="Proteomes" id="UP000001595">
    <property type="component" value="Chromosome 1"/>
</dbReference>
<dbReference type="InParanoid" id="H2PEZ3"/>
<name>H2PEZ3_PONAB</name>
<evidence type="ECO:0000313" key="3">
    <source>
        <dbReference type="Proteomes" id="UP000001595"/>
    </source>
</evidence>
<dbReference type="PANTHER" id="PTHR31883">
    <property type="entry name" value="PROTEIN FRG2-RELATED"/>
    <property type="match status" value="1"/>
</dbReference>
<dbReference type="Pfam" id="PF15315">
    <property type="entry name" value="FRG2"/>
    <property type="match status" value="1"/>
</dbReference>
<reference evidence="2" key="3">
    <citation type="submission" date="2025-09" db="UniProtKB">
        <authorList>
            <consortium name="Ensembl"/>
        </authorList>
    </citation>
    <scope>IDENTIFICATION</scope>
</reference>
<protein>
    <recommendedName>
        <fullName evidence="4">FRG2</fullName>
    </recommendedName>
</protein>
<feature type="compositionally biased region" description="Basic and acidic residues" evidence="1">
    <location>
        <begin position="1"/>
        <end position="10"/>
    </location>
</feature>
<dbReference type="PRINTS" id="PR02074">
    <property type="entry name" value="PROTEINFRG2"/>
</dbReference>
<evidence type="ECO:0008006" key="4">
    <source>
        <dbReference type="Google" id="ProtNLM"/>
    </source>
</evidence>
<dbReference type="HOGENOM" id="CLU_087494_0_0_1"/>